<name>B4D1A3_9BACT</name>
<dbReference type="SMART" id="SM00342">
    <property type="entry name" value="HTH_ARAC"/>
    <property type="match status" value="1"/>
</dbReference>
<dbReference type="CDD" id="cd00130">
    <property type="entry name" value="PAS"/>
    <property type="match status" value="1"/>
</dbReference>
<dbReference type="PRINTS" id="PR00032">
    <property type="entry name" value="HTHARAC"/>
</dbReference>
<dbReference type="RefSeq" id="WP_006980016.1">
    <property type="nucleotide sequence ID" value="NZ_ABVL01000007.1"/>
</dbReference>
<dbReference type="GO" id="GO:0003700">
    <property type="term" value="F:DNA-binding transcription factor activity"/>
    <property type="evidence" value="ECO:0007669"/>
    <property type="project" value="InterPro"/>
</dbReference>
<organism evidence="5 6">
    <name type="scientific">Chthoniobacter flavus Ellin428</name>
    <dbReference type="NCBI Taxonomy" id="497964"/>
    <lineage>
        <taxon>Bacteria</taxon>
        <taxon>Pseudomonadati</taxon>
        <taxon>Verrucomicrobiota</taxon>
        <taxon>Spartobacteria</taxon>
        <taxon>Chthoniobacterales</taxon>
        <taxon>Chthoniobacteraceae</taxon>
        <taxon>Chthoniobacter</taxon>
    </lineage>
</organism>
<gene>
    <name evidence="5" type="ORF">CfE428DRAFT_2691</name>
</gene>
<dbReference type="Pfam" id="PF08448">
    <property type="entry name" value="PAS_4"/>
    <property type="match status" value="1"/>
</dbReference>
<evidence type="ECO:0000256" key="2">
    <source>
        <dbReference type="ARBA" id="ARBA00023125"/>
    </source>
</evidence>
<dbReference type="Proteomes" id="UP000005824">
    <property type="component" value="Unassembled WGS sequence"/>
</dbReference>
<accession>B4D1A3</accession>
<proteinExistence type="predicted"/>
<keyword evidence="1" id="KW-0805">Transcription regulation</keyword>
<reference evidence="5 6" key="1">
    <citation type="journal article" date="2011" name="J. Bacteriol.">
        <title>Genome sequence of Chthoniobacter flavus Ellin428, an aerobic heterotrophic soil bacterium.</title>
        <authorList>
            <person name="Kant R."/>
            <person name="van Passel M.W."/>
            <person name="Palva A."/>
            <person name="Lucas S."/>
            <person name="Lapidus A."/>
            <person name="Glavina Del Rio T."/>
            <person name="Dalin E."/>
            <person name="Tice H."/>
            <person name="Bruce D."/>
            <person name="Goodwin L."/>
            <person name="Pitluck S."/>
            <person name="Larimer F.W."/>
            <person name="Land M.L."/>
            <person name="Hauser L."/>
            <person name="Sangwan P."/>
            <person name="de Vos W.M."/>
            <person name="Janssen P.H."/>
            <person name="Smidt H."/>
        </authorList>
    </citation>
    <scope>NUCLEOTIDE SEQUENCE [LARGE SCALE GENOMIC DNA]</scope>
    <source>
        <strain evidence="5 6">Ellin428</strain>
    </source>
</reference>
<dbReference type="AlphaFoldDB" id="B4D1A3"/>
<dbReference type="STRING" id="497964.CfE428DRAFT_2691"/>
<dbReference type="Gene3D" id="1.10.10.60">
    <property type="entry name" value="Homeodomain-like"/>
    <property type="match status" value="1"/>
</dbReference>
<dbReference type="SUPFAM" id="SSF55785">
    <property type="entry name" value="PYP-like sensor domain (PAS domain)"/>
    <property type="match status" value="1"/>
</dbReference>
<dbReference type="GO" id="GO:0043565">
    <property type="term" value="F:sequence-specific DNA binding"/>
    <property type="evidence" value="ECO:0007669"/>
    <property type="project" value="InterPro"/>
</dbReference>
<protein>
    <submittedName>
        <fullName evidence="5">Transcriptional regulator, AraC family</fullName>
    </submittedName>
</protein>
<sequence>MRSSAPSTPAIWRATPPSLSAPQRKRLVEKRDVWLNQIAPEFLFHRLFNAIPGVYFFAKNRDGEVMFVSRSMCELYRLHDEAAFIGLTDFDLNPPDMAASYVKDDEELYAGGQELFQRVELWFDAQGIPAWCLVTKMPIQSRSGETIGIMGVLQSYEDRARSLPPLHGLSRAITFVREHFSEDIDMSALARLAGFSQRQLQRKFRSFFGVSPHEFILKTRLLSACQHLRETDQSLAEISHVCGFPDQSAFSRHFRAHIGLTPRQYRVSAQR</sequence>
<dbReference type="InterPro" id="IPR035965">
    <property type="entry name" value="PAS-like_dom_sf"/>
</dbReference>
<dbReference type="InterPro" id="IPR018062">
    <property type="entry name" value="HTH_AraC-typ_CS"/>
</dbReference>
<evidence type="ECO:0000256" key="1">
    <source>
        <dbReference type="ARBA" id="ARBA00023015"/>
    </source>
</evidence>
<comment type="caution">
    <text evidence="5">The sequence shown here is derived from an EMBL/GenBank/DDBJ whole genome shotgun (WGS) entry which is preliminary data.</text>
</comment>
<keyword evidence="3" id="KW-0804">Transcription</keyword>
<dbReference type="PANTHER" id="PTHR46796">
    <property type="entry name" value="HTH-TYPE TRANSCRIPTIONAL ACTIVATOR RHAS-RELATED"/>
    <property type="match status" value="1"/>
</dbReference>
<keyword evidence="2" id="KW-0238">DNA-binding</keyword>
<dbReference type="InterPro" id="IPR013656">
    <property type="entry name" value="PAS_4"/>
</dbReference>
<dbReference type="InterPro" id="IPR009057">
    <property type="entry name" value="Homeodomain-like_sf"/>
</dbReference>
<dbReference type="InterPro" id="IPR000014">
    <property type="entry name" value="PAS"/>
</dbReference>
<evidence type="ECO:0000259" key="4">
    <source>
        <dbReference type="PROSITE" id="PS01124"/>
    </source>
</evidence>
<dbReference type="InParanoid" id="B4D1A3"/>
<evidence type="ECO:0000256" key="3">
    <source>
        <dbReference type="ARBA" id="ARBA00023163"/>
    </source>
</evidence>
<dbReference type="SUPFAM" id="SSF46689">
    <property type="entry name" value="Homeodomain-like"/>
    <property type="match status" value="2"/>
</dbReference>
<dbReference type="Pfam" id="PF12833">
    <property type="entry name" value="HTH_18"/>
    <property type="match status" value="1"/>
</dbReference>
<dbReference type="PANTHER" id="PTHR46796:SF13">
    <property type="entry name" value="HTH-TYPE TRANSCRIPTIONAL ACTIVATOR RHAS"/>
    <property type="match status" value="1"/>
</dbReference>
<dbReference type="PROSITE" id="PS00041">
    <property type="entry name" value="HTH_ARAC_FAMILY_1"/>
    <property type="match status" value="1"/>
</dbReference>
<evidence type="ECO:0000313" key="6">
    <source>
        <dbReference type="Proteomes" id="UP000005824"/>
    </source>
</evidence>
<dbReference type="PROSITE" id="PS01124">
    <property type="entry name" value="HTH_ARAC_FAMILY_2"/>
    <property type="match status" value="1"/>
</dbReference>
<dbReference type="eggNOG" id="COG2207">
    <property type="taxonomic scope" value="Bacteria"/>
</dbReference>
<dbReference type="InterPro" id="IPR018060">
    <property type="entry name" value="HTH_AraC"/>
</dbReference>
<feature type="domain" description="HTH araC/xylS-type" evidence="4">
    <location>
        <begin position="170"/>
        <end position="268"/>
    </location>
</feature>
<dbReference type="EMBL" id="ABVL01000007">
    <property type="protein sequence ID" value="EDY19515.1"/>
    <property type="molecule type" value="Genomic_DNA"/>
</dbReference>
<dbReference type="InterPro" id="IPR020449">
    <property type="entry name" value="Tscrpt_reg_AraC-type_HTH"/>
</dbReference>
<dbReference type="InterPro" id="IPR050204">
    <property type="entry name" value="AraC_XylS_family_regulators"/>
</dbReference>
<evidence type="ECO:0000313" key="5">
    <source>
        <dbReference type="EMBL" id="EDY19515.1"/>
    </source>
</evidence>
<keyword evidence="6" id="KW-1185">Reference proteome</keyword>
<dbReference type="Gene3D" id="3.30.450.20">
    <property type="entry name" value="PAS domain"/>
    <property type="match status" value="1"/>
</dbReference>